<feature type="compositionally biased region" description="Basic residues" evidence="1">
    <location>
        <begin position="232"/>
        <end position="243"/>
    </location>
</feature>
<keyword evidence="3" id="KW-1185">Reference proteome</keyword>
<reference evidence="2" key="2">
    <citation type="submission" date="2020-05" db="UniProtKB">
        <authorList>
            <consortium name="EnsemblMetazoa"/>
        </authorList>
    </citation>
    <scope>IDENTIFICATION</scope>
    <source>
        <strain evidence="2">IAEA</strain>
    </source>
</reference>
<dbReference type="AlphaFoldDB" id="A0A1B0C1U7"/>
<protein>
    <submittedName>
        <fullName evidence="2">Uncharacterized protein</fullName>
    </submittedName>
</protein>
<name>A0A1B0C1U7_9MUSC</name>
<dbReference type="EnsemblMetazoa" id="GPPI046807-RA">
    <property type="protein sequence ID" value="GPPI046807-PA"/>
    <property type="gene ID" value="GPPI046807"/>
</dbReference>
<feature type="compositionally biased region" description="Low complexity" evidence="1">
    <location>
        <begin position="128"/>
        <end position="139"/>
    </location>
</feature>
<sequence>MVSRSSPLYSMLPVPNGPKPELCVPKPPKFWAVVVGAVPPNKPKLGVLVAAVVPKPANVGAAVTVALPNPPKAEALDVLVPKVPNPPKVGTVVVAEPKFPKPPKVVVGAAAIPKPIDVCGPKPAPDEAAGAPNADDVPAPDVPKDEKNPLAVIFDVTNAMFKAKAASPILTFSRRTCRSHRSVILRYFSCGSEKDEKQVIQNENEIEILESDESMQAGESLGSEKQNQQKLSFRKKRVKRDIL</sequence>
<organism evidence="2 3">
    <name type="scientific">Glossina palpalis gambiensis</name>
    <dbReference type="NCBI Taxonomy" id="67801"/>
    <lineage>
        <taxon>Eukaryota</taxon>
        <taxon>Metazoa</taxon>
        <taxon>Ecdysozoa</taxon>
        <taxon>Arthropoda</taxon>
        <taxon>Hexapoda</taxon>
        <taxon>Insecta</taxon>
        <taxon>Pterygota</taxon>
        <taxon>Neoptera</taxon>
        <taxon>Endopterygota</taxon>
        <taxon>Diptera</taxon>
        <taxon>Brachycera</taxon>
        <taxon>Muscomorpha</taxon>
        <taxon>Hippoboscoidea</taxon>
        <taxon>Glossinidae</taxon>
        <taxon>Glossina</taxon>
    </lineage>
</organism>
<evidence type="ECO:0000313" key="3">
    <source>
        <dbReference type="Proteomes" id="UP000092460"/>
    </source>
</evidence>
<dbReference type="VEuPathDB" id="VectorBase:GPPI046807"/>
<dbReference type="EMBL" id="JXJN01024174">
    <property type="status" value="NOT_ANNOTATED_CDS"/>
    <property type="molecule type" value="Genomic_DNA"/>
</dbReference>
<feature type="region of interest" description="Disordered" evidence="1">
    <location>
        <begin position="121"/>
        <end position="144"/>
    </location>
</feature>
<evidence type="ECO:0000313" key="2">
    <source>
        <dbReference type="EnsemblMetazoa" id="GPPI046807-PA"/>
    </source>
</evidence>
<dbReference type="Proteomes" id="UP000092460">
    <property type="component" value="Unassembled WGS sequence"/>
</dbReference>
<accession>A0A1B0C1U7</accession>
<reference evidence="3" key="1">
    <citation type="submission" date="2015-01" db="EMBL/GenBank/DDBJ databases">
        <authorList>
            <person name="Aksoy S."/>
            <person name="Warren W."/>
            <person name="Wilson R.K."/>
        </authorList>
    </citation>
    <scope>NUCLEOTIDE SEQUENCE [LARGE SCALE GENOMIC DNA]</scope>
    <source>
        <strain evidence="3">IAEA</strain>
    </source>
</reference>
<feature type="region of interest" description="Disordered" evidence="1">
    <location>
        <begin position="211"/>
        <end position="243"/>
    </location>
</feature>
<evidence type="ECO:0000256" key="1">
    <source>
        <dbReference type="SAM" id="MobiDB-lite"/>
    </source>
</evidence>
<proteinExistence type="predicted"/>